<name>A0AAE1RSM2_9SOLA</name>
<reference evidence="5" key="1">
    <citation type="submission" date="2023-12" db="EMBL/GenBank/DDBJ databases">
        <title>Genome assembly of Anisodus tanguticus.</title>
        <authorList>
            <person name="Wang Y.-J."/>
        </authorList>
    </citation>
    <scope>NUCLEOTIDE SEQUENCE</scope>
    <source>
        <strain evidence="5">KB-2021</strain>
        <tissue evidence="5">Leaf</tissue>
    </source>
</reference>
<dbReference type="Proteomes" id="UP001291623">
    <property type="component" value="Unassembled WGS sequence"/>
</dbReference>
<dbReference type="GO" id="GO:0004857">
    <property type="term" value="F:enzyme inhibitor activity"/>
    <property type="evidence" value="ECO:0007669"/>
    <property type="project" value="InterPro"/>
</dbReference>
<keyword evidence="6" id="KW-1185">Reference proteome</keyword>
<evidence type="ECO:0000256" key="1">
    <source>
        <dbReference type="ARBA" id="ARBA00022729"/>
    </source>
</evidence>
<gene>
    <name evidence="5" type="ORF">RND71_025623</name>
</gene>
<comment type="similarity">
    <text evidence="3">Belongs to the PMEI family.</text>
</comment>
<evidence type="ECO:0000313" key="5">
    <source>
        <dbReference type="EMBL" id="KAK4356652.1"/>
    </source>
</evidence>
<dbReference type="InterPro" id="IPR006501">
    <property type="entry name" value="Pectinesterase_inhib_dom"/>
</dbReference>
<keyword evidence="1 4" id="KW-0732">Signal</keyword>
<proteinExistence type="inferred from homology"/>
<sequence>MGRSISLIFLLPYIFLLSVDLFGANLRANAVTQLIQKVCDYSTVQDFCYNVFANDFAQRAKTKYNIEDVAIQLAYSNYTIIHRNVWNITSNETNPEFKHIYRKCLHQYLLLKSDLENLIDVLILEGNLDEAAQRATDHLNVCVGYFYQYPNIPNPFAKDNEHLAYFFELIRDIYFTPL</sequence>
<dbReference type="Gene3D" id="1.20.140.40">
    <property type="entry name" value="Invertase/pectin methylesterase inhibitor family protein"/>
    <property type="match status" value="1"/>
</dbReference>
<evidence type="ECO:0000256" key="2">
    <source>
        <dbReference type="ARBA" id="ARBA00023157"/>
    </source>
</evidence>
<dbReference type="InterPro" id="IPR035513">
    <property type="entry name" value="Invertase/methylesterase_inhib"/>
</dbReference>
<evidence type="ECO:0000256" key="3">
    <source>
        <dbReference type="ARBA" id="ARBA00038471"/>
    </source>
</evidence>
<dbReference type="PANTHER" id="PTHR36710">
    <property type="entry name" value="PECTINESTERASE INHIBITOR-LIKE"/>
    <property type="match status" value="1"/>
</dbReference>
<protein>
    <recommendedName>
        <fullName evidence="7">Pectinesterase inhibitor domain-containing protein</fullName>
    </recommendedName>
</protein>
<dbReference type="PANTHER" id="PTHR36710:SF18">
    <property type="entry name" value="PECTINESTERASE INHIBITOR 5-RELATED"/>
    <property type="match status" value="1"/>
</dbReference>
<evidence type="ECO:0000313" key="6">
    <source>
        <dbReference type="Proteomes" id="UP001291623"/>
    </source>
</evidence>
<comment type="caution">
    <text evidence="5">The sequence shown here is derived from an EMBL/GenBank/DDBJ whole genome shotgun (WGS) entry which is preliminary data.</text>
</comment>
<dbReference type="NCBIfam" id="TIGR01614">
    <property type="entry name" value="PME_inhib"/>
    <property type="match status" value="1"/>
</dbReference>
<dbReference type="InterPro" id="IPR052421">
    <property type="entry name" value="PCW_Enzyme_Inhibitor"/>
</dbReference>
<keyword evidence="2" id="KW-1015">Disulfide bond</keyword>
<accession>A0AAE1RSM2</accession>
<evidence type="ECO:0000256" key="4">
    <source>
        <dbReference type="SAM" id="SignalP"/>
    </source>
</evidence>
<evidence type="ECO:0008006" key="7">
    <source>
        <dbReference type="Google" id="ProtNLM"/>
    </source>
</evidence>
<feature type="chain" id="PRO_5042211667" description="Pectinesterase inhibitor domain-containing protein" evidence="4">
    <location>
        <begin position="24"/>
        <end position="178"/>
    </location>
</feature>
<organism evidence="5 6">
    <name type="scientific">Anisodus tanguticus</name>
    <dbReference type="NCBI Taxonomy" id="243964"/>
    <lineage>
        <taxon>Eukaryota</taxon>
        <taxon>Viridiplantae</taxon>
        <taxon>Streptophyta</taxon>
        <taxon>Embryophyta</taxon>
        <taxon>Tracheophyta</taxon>
        <taxon>Spermatophyta</taxon>
        <taxon>Magnoliopsida</taxon>
        <taxon>eudicotyledons</taxon>
        <taxon>Gunneridae</taxon>
        <taxon>Pentapetalae</taxon>
        <taxon>asterids</taxon>
        <taxon>lamiids</taxon>
        <taxon>Solanales</taxon>
        <taxon>Solanaceae</taxon>
        <taxon>Solanoideae</taxon>
        <taxon>Hyoscyameae</taxon>
        <taxon>Anisodus</taxon>
    </lineage>
</organism>
<dbReference type="SUPFAM" id="SSF101148">
    <property type="entry name" value="Plant invertase/pectin methylesterase inhibitor"/>
    <property type="match status" value="1"/>
</dbReference>
<dbReference type="AlphaFoldDB" id="A0AAE1RSM2"/>
<feature type="signal peptide" evidence="4">
    <location>
        <begin position="1"/>
        <end position="23"/>
    </location>
</feature>
<dbReference type="EMBL" id="JAVYJV010000013">
    <property type="protein sequence ID" value="KAK4356652.1"/>
    <property type="molecule type" value="Genomic_DNA"/>
</dbReference>